<dbReference type="RefSeq" id="WP_079690322.1">
    <property type="nucleotide sequence ID" value="NZ_FUZU01000005.1"/>
</dbReference>
<dbReference type="EMBL" id="FUZU01000005">
    <property type="protein sequence ID" value="SKC89346.1"/>
    <property type="molecule type" value="Genomic_DNA"/>
</dbReference>
<accession>A0A1T5MMD2</accession>
<dbReference type="STRING" id="688867.SAMN05660236_5826"/>
<organism evidence="1 2">
    <name type="scientific">Ohtaekwangia koreensis</name>
    <dbReference type="NCBI Taxonomy" id="688867"/>
    <lineage>
        <taxon>Bacteria</taxon>
        <taxon>Pseudomonadati</taxon>
        <taxon>Bacteroidota</taxon>
        <taxon>Cytophagia</taxon>
        <taxon>Cytophagales</taxon>
        <taxon>Fulvivirgaceae</taxon>
        <taxon>Ohtaekwangia</taxon>
    </lineage>
</organism>
<dbReference type="Proteomes" id="UP000190961">
    <property type="component" value="Unassembled WGS sequence"/>
</dbReference>
<gene>
    <name evidence="1" type="ORF">SAMN05660236_5826</name>
</gene>
<sequence length="90" mass="10844">MDFNIDFSMIDFIELRNLNITRDEIVSILNNQSSYFEYNDDFIYVLGFSTGRKFLQMAYRISKNANFEIEVLQVDLPYEKDIRQNWCGFF</sequence>
<proteinExistence type="predicted"/>
<name>A0A1T5MMD2_9BACT</name>
<protein>
    <submittedName>
        <fullName evidence="1">Uncharacterized protein</fullName>
    </submittedName>
</protein>
<dbReference type="AlphaFoldDB" id="A0A1T5MMD2"/>
<reference evidence="1 2" key="1">
    <citation type="submission" date="2017-02" db="EMBL/GenBank/DDBJ databases">
        <authorList>
            <person name="Peterson S.W."/>
        </authorList>
    </citation>
    <scope>NUCLEOTIDE SEQUENCE [LARGE SCALE GENOMIC DNA]</scope>
    <source>
        <strain evidence="1 2">DSM 25262</strain>
    </source>
</reference>
<evidence type="ECO:0000313" key="2">
    <source>
        <dbReference type="Proteomes" id="UP000190961"/>
    </source>
</evidence>
<evidence type="ECO:0000313" key="1">
    <source>
        <dbReference type="EMBL" id="SKC89346.1"/>
    </source>
</evidence>
<keyword evidence="2" id="KW-1185">Reference proteome</keyword>